<evidence type="ECO:0000256" key="1">
    <source>
        <dbReference type="SAM" id="MobiDB-lite"/>
    </source>
</evidence>
<dbReference type="EMBL" id="BAABAQ010000022">
    <property type="protein sequence ID" value="GAA4210331.1"/>
    <property type="molecule type" value="Genomic_DNA"/>
</dbReference>
<proteinExistence type="predicted"/>
<protein>
    <submittedName>
        <fullName evidence="2">Uncharacterized protein</fullName>
    </submittedName>
</protein>
<dbReference type="Proteomes" id="UP001501251">
    <property type="component" value="Unassembled WGS sequence"/>
</dbReference>
<organism evidence="2 3">
    <name type="scientific">Streptosporangium oxazolinicum</name>
    <dbReference type="NCBI Taxonomy" id="909287"/>
    <lineage>
        <taxon>Bacteria</taxon>
        <taxon>Bacillati</taxon>
        <taxon>Actinomycetota</taxon>
        <taxon>Actinomycetes</taxon>
        <taxon>Streptosporangiales</taxon>
        <taxon>Streptosporangiaceae</taxon>
        <taxon>Streptosporangium</taxon>
    </lineage>
</organism>
<evidence type="ECO:0000313" key="2">
    <source>
        <dbReference type="EMBL" id="GAA4210331.1"/>
    </source>
</evidence>
<gene>
    <name evidence="2" type="ORF">GCM10022252_78030</name>
</gene>
<evidence type="ECO:0000313" key="3">
    <source>
        <dbReference type="Proteomes" id="UP001501251"/>
    </source>
</evidence>
<name>A0ABP8BNK3_9ACTN</name>
<keyword evidence="3" id="KW-1185">Reference proteome</keyword>
<accession>A0ABP8BNK3</accession>
<comment type="caution">
    <text evidence="2">The sequence shown here is derived from an EMBL/GenBank/DDBJ whole genome shotgun (WGS) entry which is preliminary data.</text>
</comment>
<feature type="compositionally biased region" description="Basic and acidic residues" evidence="1">
    <location>
        <begin position="58"/>
        <end position="67"/>
    </location>
</feature>
<sequence>MTVVKQKVAWSKQKVSSGRPSRALSGGASAPRAAPEQRGYQKGRPTAGAPSNVSRSTGRRDSRDGGHLGRYATVRAWPP</sequence>
<reference evidence="3" key="1">
    <citation type="journal article" date="2019" name="Int. J. Syst. Evol. Microbiol.">
        <title>The Global Catalogue of Microorganisms (GCM) 10K type strain sequencing project: providing services to taxonomists for standard genome sequencing and annotation.</title>
        <authorList>
            <consortium name="The Broad Institute Genomics Platform"/>
            <consortium name="The Broad Institute Genome Sequencing Center for Infectious Disease"/>
            <person name="Wu L."/>
            <person name="Ma J."/>
        </authorList>
    </citation>
    <scope>NUCLEOTIDE SEQUENCE [LARGE SCALE GENOMIC DNA]</scope>
    <source>
        <strain evidence="3">JCM 17388</strain>
    </source>
</reference>
<feature type="region of interest" description="Disordered" evidence="1">
    <location>
        <begin position="1"/>
        <end position="79"/>
    </location>
</feature>